<dbReference type="Pfam" id="PF03024">
    <property type="entry name" value="Folate_rec"/>
    <property type="match status" value="1"/>
</dbReference>
<dbReference type="KEGG" id="pmrn:116939398"/>
<feature type="chain" id="PRO_5042597730" evidence="8">
    <location>
        <begin position="32"/>
        <end position="756"/>
    </location>
</feature>
<dbReference type="PANTHER" id="PTHR19328">
    <property type="entry name" value="HEDGEHOG-INTERACTING PROTEIN"/>
    <property type="match status" value="1"/>
</dbReference>
<name>A0AAJ7SS86_PETMA</name>
<evidence type="ECO:0000256" key="7">
    <source>
        <dbReference type="SAM" id="MobiDB-lite"/>
    </source>
</evidence>
<evidence type="ECO:0000313" key="11">
    <source>
        <dbReference type="Proteomes" id="UP001318040"/>
    </source>
</evidence>
<comment type="subcellular location">
    <subcellularLocation>
        <location evidence="1">Secreted</location>
    </subcellularLocation>
</comment>
<dbReference type="RefSeq" id="XP_032803567.1">
    <property type="nucleotide sequence ID" value="XM_032947676.1"/>
</dbReference>
<dbReference type="GO" id="GO:0005576">
    <property type="term" value="C:extracellular region"/>
    <property type="evidence" value="ECO:0007669"/>
    <property type="project" value="UniProtKB-SubCell"/>
</dbReference>
<feature type="compositionally biased region" description="Pro residues" evidence="7">
    <location>
        <begin position="628"/>
        <end position="639"/>
    </location>
</feature>
<evidence type="ECO:0000256" key="5">
    <source>
        <dbReference type="ARBA" id="ARBA00023157"/>
    </source>
</evidence>
<evidence type="ECO:0000256" key="1">
    <source>
        <dbReference type="ARBA" id="ARBA00004613"/>
    </source>
</evidence>
<dbReference type="Proteomes" id="UP001318040">
    <property type="component" value="Chromosome 6"/>
</dbReference>
<feature type="compositionally biased region" description="Polar residues" evidence="7">
    <location>
        <begin position="744"/>
        <end position="756"/>
    </location>
</feature>
<dbReference type="GeneID" id="116939398"/>
<feature type="domain" description="Glucose/Sorbosone dehydrogenase" evidence="10">
    <location>
        <begin position="205"/>
        <end position="523"/>
    </location>
</feature>
<dbReference type="AlphaFoldDB" id="A0AAJ7SS86"/>
<keyword evidence="3" id="KW-0964">Secreted</keyword>
<dbReference type="Pfam" id="PF07995">
    <property type="entry name" value="GSDH"/>
    <property type="match status" value="1"/>
</dbReference>
<organism evidence="11 12">
    <name type="scientific">Petromyzon marinus</name>
    <name type="common">Sea lamprey</name>
    <dbReference type="NCBI Taxonomy" id="7757"/>
    <lineage>
        <taxon>Eukaryota</taxon>
        <taxon>Metazoa</taxon>
        <taxon>Chordata</taxon>
        <taxon>Craniata</taxon>
        <taxon>Vertebrata</taxon>
        <taxon>Cyclostomata</taxon>
        <taxon>Hyperoartia</taxon>
        <taxon>Petromyzontiformes</taxon>
        <taxon>Petromyzontidae</taxon>
        <taxon>Petromyzon</taxon>
    </lineage>
</organism>
<evidence type="ECO:0000259" key="10">
    <source>
        <dbReference type="Pfam" id="PF07995"/>
    </source>
</evidence>
<keyword evidence="6" id="KW-0325">Glycoprotein</keyword>
<dbReference type="InterPro" id="IPR012938">
    <property type="entry name" value="Glc/Sorbosone_DH"/>
</dbReference>
<keyword evidence="5" id="KW-1015">Disulfide bond</keyword>
<evidence type="ECO:0000256" key="4">
    <source>
        <dbReference type="ARBA" id="ARBA00022729"/>
    </source>
</evidence>
<accession>A0AAJ7SS86</accession>
<protein>
    <submittedName>
        <fullName evidence="12">HHIP-like protein 2</fullName>
    </submittedName>
</protein>
<feature type="domain" description="Folate receptor-like" evidence="9">
    <location>
        <begin position="44"/>
        <end position="169"/>
    </location>
</feature>
<keyword evidence="11" id="KW-1185">Reference proteome</keyword>
<sequence length="756" mass="84866">MSLAPNNRRLLRWPLLLVAVALVRLRSRVTGHPQCLDYRPPFQPSSPLHLCTEYSSFGCCDAERDLQIYRRFWEVMGHMDGGGYRLCASFIKNLLCQECSPYAAHLFDAEDLSTPVRTLPGLCPDYCRSFYYQCGSTLSLLTDDKEVRRLETDGERLCKRLVLEDEDYCYPAVLESPDLNAELGVVQAGEDGCMQLCLEEVANGLRNPVAMVHAGDGTHRRFVAEQLGLVWMLLPNGTRAERPFLNVSKEVLTSPWIGDERGFLCLAFHPNYRKNGKIYTYYSVLSKDRKRELVRISEFRVSPDNMNYVDPKTERYILEIEEPAANHNGGQLLFGEDGFLYIFTGDGGRAGDPFGLFGNAQNKSALLGKVLRIDVDGADAGRPYRVPRDNPFVRERGARAEVFAYGVRNMWRCSFDRGDRLTGAGRGRLFCGDVGQNKFEEVDIIVKGGNYGWRAKEGFECYDRQLCHNHTLDDILPIYAYNHSLGKSVTGGYVYRGCHSPNLNGLYIFGDFMSGRLMALKEDPRLGRWEKKDVCMGQGQTCVFPGIINNYYQYIISFAEDEAGELYFLSSGLASALSPTSTIYRIIDPSRRAPPKKCQVTVAPVKVKGRLVDFKPKQRLIISKTTTTPPPPPTKPPQLAPTRRPKPTRPSGSKGKTFTTTTTSRLAAPGSLHPSRRPAGQPTLRPPTAGAISRHGQQKNQSRTGKPGQAGRKRPWVSRPSRPLRPGTRRRPTPNMRRPHVPRTNKQMAESSPESR</sequence>
<feature type="region of interest" description="Disordered" evidence="7">
    <location>
        <begin position="617"/>
        <end position="756"/>
    </location>
</feature>
<dbReference type="InterPro" id="IPR011042">
    <property type="entry name" value="6-blade_b-propeller_TolB-like"/>
</dbReference>
<dbReference type="Gene3D" id="2.120.10.30">
    <property type="entry name" value="TolB, C-terminal domain"/>
    <property type="match status" value="1"/>
</dbReference>
<evidence type="ECO:0000259" key="9">
    <source>
        <dbReference type="Pfam" id="PF03024"/>
    </source>
</evidence>
<evidence type="ECO:0000256" key="8">
    <source>
        <dbReference type="SAM" id="SignalP"/>
    </source>
</evidence>
<keyword evidence="4 8" id="KW-0732">Signal</keyword>
<proteinExistence type="inferred from homology"/>
<dbReference type="InterPro" id="IPR018143">
    <property type="entry name" value="Folate_rcpt-like"/>
</dbReference>
<evidence type="ECO:0000313" key="12">
    <source>
        <dbReference type="RefSeq" id="XP_032803567.1"/>
    </source>
</evidence>
<evidence type="ECO:0000256" key="6">
    <source>
        <dbReference type="ARBA" id="ARBA00023180"/>
    </source>
</evidence>
<evidence type="ECO:0000256" key="3">
    <source>
        <dbReference type="ARBA" id="ARBA00022525"/>
    </source>
</evidence>
<dbReference type="PANTHER" id="PTHR19328:SF75">
    <property type="entry name" value="ALDOSE SUGAR DEHYDROGENASE YLII"/>
    <property type="match status" value="1"/>
</dbReference>
<comment type="similarity">
    <text evidence="2">Belongs to the HHIP family.</text>
</comment>
<feature type="signal peptide" evidence="8">
    <location>
        <begin position="1"/>
        <end position="31"/>
    </location>
</feature>
<dbReference type="SUPFAM" id="SSF50952">
    <property type="entry name" value="Soluble quinoprotein glucose dehydrogenase"/>
    <property type="match status" value="1"/>
</dbReference>
<gene>
    <name evidence="12" type="primary">LOC116939398</name>
</gene>
<feature type="compositionally biased region" description="Basic residues" evidence="7">
    <location>
        <begin position="727"/>
        <end position="743"/>
    </location>
</feature>
<dbReference type="InterPro" id="IPR011041">
    <property type="entry name" value="Quinoprot_gluc/sorb_DH_b-prop"/>
</dbReference>
<evidence type="ECO:0000256" key="2">
    <source>
        <dbReference type="ARBA" id="ARBA00010658"/>
    </source>
</evidence>
<reference evidence="12" key="1">
    <citation type="submission" date="2025-08" db="UniProtKB">
        <authorList>
            <consortium name="RefSeq"/>
        </authorList>
    </citation>
    <scope>IDENTIFICATION</scope>
    <source>
        <tissue evidence="12">Sperm</tissue>
    </source>
</reference>